<keyword evidence="12" id="KW-1185">Reference proteome</keyword>
<organism evidence="11 12">
    <name type="scientific">Malassezia vespertilionis</name>
    <dbReference type="NCBI Taxonomy" id="2020962"/>
    <lineage>
        <taxon>Eukaryota</taxon>
        <taxon>Fungi</taxon>
        <taxon>Dikarya</taxon>
        <taxon>Basidiomycota</taxon>
        <taxon>Ustilaginomycotina</taxon>
        <taxon>Malasseziomycetes</taxon>
        <taxon>Malasseziales</taxon>
        <taxon>Malasseziaceae</taxon>
        <taxon>Malassezia</taxon>
    </lineage>
</organism>
<evidence type="ECO:0000256" key="3">
    <source>
        <dbReference type="ARBA" id="ARBA00022618"/>
    </source>
</evidence>
<dbReference type="GO" id="GO:0005634">
    <property type="term" value="C:nucleus"/>
    <property type="evidence" value="ECO:0007669"/>
    <property type="project" value="UniProtKB-SubCell"/>
</dbReference>
<proteinExistence type="inferred from homology"/>
<dbReference type="GO" id="GO:0051301">
    <property type="term" value="P:cell division"/>
    <property type="evidence" value="ECO:0007669"/>
    <property type="project" value="UniProtKB-UniRule"/>
</dbReference>
<gene>
    <name evidence="11" type="primary">SPC25</name>
    <name evidence="11" type="ORF">MVES_001516</name>
</gene>
<sequence length="241" mass="27094">MRARHSSGASRAVAPVLDFSDLEASIENFTRRFEMYVQSTVASCDQDRLAADTQRAENQVRIKSLEAEREDTKTTQKELWETVASERSADAKLRASVQALLAQRTSLAQRSANLQIEVGELRAQIIAQRERKQGKVQQLREQVQRNAPELAQLERTTGLQIRPQERGTIQFTFSLLTASSPETHCAVVVDVSQEKYTVPHHDDLLSETALRSLLRQLNQTGDFHAFLKGARHAMQKGLVDS</sequence>
<keyword evidence="5 9" id="KW-0995">Kinetochore</keyword>
<keyword evidence="6" id="KW-0175">Coiled coil</keyword>
<evidence type="ECO:0000256" key="1">
    <source>
        <dbReference type="ARBA" id="ARBA00006379"/>
    </source>
</evidence>
<dbReference type="EMBL" id="KZ454989">
    <property type="protein sequence ID" value="PKI84371.1"/>
    <property type="molecule type" value="Genomic_DNA"/>
</dbReference>
<evidence type="ECO:0000259" key="10">
    <source>
        <dbReference type="Pfam" id="PF08234"/>
    </source>
</evidence>
<feature type="domain" description="Chromosome segregation protein Spc25 C-terminal" evidence="10">
    <location>
        <begin position="166"/>
        <end position="234"/>
    </location>
</feature>
<keyword evidence="2 9" id="KW-0158">Chromosome</keyword>
<dbReference type="GeneID" id="80901120"/>
<keyword evidence="4 9" id="KW-0498">Mitosis</keyword>
<comment type="similarity">
    <text evidence="1 9">Belongs to the SPC25 family.</text>
</comment>
<keyword evidence="7 9" id="KW-0131">Cell cycle</keyword>
<dbReference type="GO" id="GO:0031262">
    <property type="term" value="C:Ndc80 complex"/>
    <property type="evidence" value="ECO:0007669"/>
    <property type="project" value="InterPro"/>
</dbReference>
<keyword evidence="3 9" id="KW-0132">Cell division</keyword>
<accession>A0A2N1JCR6</accession>
<dbReference type="RefSeq" id="XP_056062429.1">
    <property type="nucleotide sequence ID" value="XM_056206454.1"/>
</dbReference>
<keyword evidence="9" id="KW-0539">Nucleus</keyword>
<dbReference type="AlphaFoldDB" id="A0A2N1JCR6"/>
<evidence type="ECO:0000313" key="12">
    <source>
        <dbReference type="Proteomes" id="UP000232875"/>
    </source>
</evidence>
<evidence type="ECO:0000256" key="9">
    <source>
        <dbReference type="RuleBase" id="RU367150"/>
    </source>
</evidence>
<evidence type="ECO:0000313" key="11">
    <source>
        <dbReference type="EMBL" id="PKI84371.1"/>
    </source>
</evidence>
<name>A0A2N1JCR6_9BASI</name>
<dbReference type="InterPro" id="IPR045143">
    <property type="entry name" value="Spc25"/>
</dbReference>
<dbReference type="InterPro" id="IPR013255">
    <property type="entry name" value="Spc25_C"/>
</dbReference>
<dbReference type="GO" id="GO:0007059">
    <property type="term" value="P:chromosome segregation"/>
    <property type="evidence" value="ECO:0007669"/>
    <property type="project" value="InterPro"/>
</dbReference>
<comment type="subcellular location">
    <subcellularLocation>
        <location evidence="9">Nucleus</location>
    </subcellularLocation>
    <subcellularLocation>
        <location evidence="9">Chromosome</location>
        <location evidence="9">Centromere</location>
        <location evidence="9">Kinetochore</location>
    </subcellularLocation>
</comment>
<dbReference type="PANTHER" id="PTHR14281:SF0">
    <property type="entry name" value="KINETOCHORE PROTEIN SPC25"/>
    <property type="match status" value="1"/>
</dbReference>
<dbReference type="Pfam" id="PF08234">
    <property type="entry name" value="Spindle_Spc25"/>
    <property type="match status" value="1"/>
</dbReference>
<evidence type="ECO:0000256" key="8">
    <source>
        <dbReference type="ARBA" id="ARBA00023328"/>
    </source>
</evidence>
<evidence type="ECO:0000256" key="2">
    <source>
        <dbReference type="ARBA" id="ARBA00022454"/>
    </source>
</evidence>
<dbReference type="OrthoDB" id="4056921at2759"/>
<evidence type="ECO:0000256" key="5">
    <source>
        <dbReference type="ARBA" id="ARBA00022838"/>
    </source>
</evidence>
<evidence type="ECO:0000256" key="7">
    <source>
        <dbReference type="ARBA" id="ARBA00023306"/>
    </source>
</evidence>
<dbReference type="CDD" id="cd23784">
    <property type="entry name" value="RWD_Spc25"/>
    <property type="match status" value="1"/>
</dbReference>
<dbReference type="Proteomes" id="UP000232875">
    <property type="component" value="Unassembled WGS sequence"/>
</dbReference>
<dbReference type="STRING" id="2020962.A0A2N1JCR6"/>
<protein>
    <recommendedName>
        <fullName evidence="9">Kinetochore protein SPC25</fullName>
    </recommendedName>
</protein>
<comment type="subunit">
    <text evidence="9">Component of the NDC80 complex.</text>
</comment>
<dbReference type="Gene3D" id="3.30.457.50">
    <property type="entry name" value="Chromosome segregation protein Spc25"/>
    <property type="match status" value="1"/>
</dbReference>
<keyword evidence="8 9" id="KW-0137">Centromere</keyword>
<evidence type="ECO:0000256" key="6">
    <source>
        <dbReference type="ARBA" id="ARBA00023054"/>
    </source>
</evidence>
<reference evidence="11 12" key="1">
    <citation type="submission" date="2017-10" db="EMBL/GenBank/DDBJ databases">
        <title>A novel species of cold-tolerant Malassezia isolated from bats.</title>
        <authorList>
            <person name="Lorch J.M."/>
            <person name="Palmer J.M."/>
            <person name="Vanderwolf K.J."/>
            <person name="Schmidt K.Z."/>
            <person name="Verant M.L."/>
            <person name="Weller T.J."/>
            <person name="Blehert D.S."/>
        </authorList>
    </citation>
    <scope>NUCLEOTIDE SEQUENCE [LARGE SCALE GENOMIC DNA]</scope>
    <source>
        <strain evidence="11 12">NWHC:44797-103</strain>
    </source>
</reference>
<evidence type="ECO:0000256" key="4">
    <source>
        <dbReference type="ARBA" id="ARBA00022776"/>
    </source>
</evidence>
<dbReference type="PANTHER" id="PTHR14281">
    <property type="entry name" value="KINETOCHORE PROTEIN SPC25-RELATED"/>
    <property type="match status" value="1"/>
</dbReference>
<comment type="function">
    <text evidence="9">Acts as a component of the essential kinetochore-associated NDC80 complex, which is required for chromosome segregation and spindle checkpoint activity.</text>
</comment>